<keyword evidence="3" id="KW-1185">Reference proteome</keyword>
<feature type="compositionally biased region" description="Pro residues" evidence="1">
    <location>
        <begin position="378"/>
        <end position="389"/>
    </location>
</feature>
<dbReference type="KEGG" id="cmic:caldi_27800"/>
<evidence type="ECO:0000313" key="2">
    <source>
        <dbReference type="EMBL" id="BDG61690.1"/>
    </source>
</evidence>
<dbReference type="EMBL" id="AP025628">
    <property type="protein sequence ID" value="BDG61690.1"/>
    <property type="molecule type" value="Genomic_DNA"/>
</dbReference>
<sequence length="492" mass="50081">MYLGWHHLTDTSPAGAAAIELLCRALGVDTFREPDACRLYLRSPVRGHTLILGGEPDFAGAIRGAAALLRGAGARVYTTSADEPLAGQLDRLRQVAPAALAYLRRADARLVRCTVYGPLSRSSRDLAEHLGAAIAGEADLPLLPARPAWREELPLRRAGGCAVLVELPASDPELLARGLFAGITRAFAPPDLARFLDQFAQTRRLAALLHSLAKALRSKSGQDAPGAPHPGPQGEPGAGDTPVAGAVPDGLPEDGEAPALLTAPAGTGEPGPDARAGGPDPGDRAAPDESPPASGTDQDGTRAAPADEPAPAPSPAQPATPAGRSGPRSTPGLPPWPGRVYTFRAMPGGAAFLPLSPQHGGALTPPVNATLARSGIPFRPPPTSAPEPEPAPDRPSGALPPEPGVAPAPEAAPEPGPVTPPAADAAGDMTEEPATQSAASSGVSPPPVVPPLAGGEDDHPRNTADGPRPAQPGPPARAPRTVRHLHWVSSRC</sequence>
<name>A0AA35CPY2_9FIRM</name>
<accession>A0AA35CPY2</accession>
<evidence type="ECO:0000313" key="3">
    <source>
        <dbReference type="Proteomes" id="UP001163687"/>
    </source>
</evidence>
<evidence type="ECO:0000256" key="1">
    <source>
        <dbReference type="SAM" id="MobiDB-lite"/>
    </source>
</evidence>
<gene>
    <name evidence="2" type="ORF">caldi_27800</name>
</gene>
<organism evidence="2 3">
    <name type="scientific">Caldinitratiruptor microaerophilus</name>
    <dbReference type="NCBI Taxonomy" id="671077"/>
    <lineage>
        <taxon>Bacteria</taxon>
        <taxon>Bacillati</taxon>
        <taxon>Bacillota</taxon>
        <taxon>Clostridia</taxon>
        <taxon>Eubacteriales</taxon>
        <taxon>Symbiobacteriaceae</taxon>
        <taxon>Caldinitratiruptor</taxon>
    </lineage>
</organism>
<feature type="compositionally biased region" description="Pro residues" evidence="1">
    <location>
        <begin position="398"/>
        <end position="420"/>
    </location>
</feature>
<protein>
    <submittedName>
        <fullName evidence="2">Uncharacterized protein</fullName>
    </submittedName>
</protein>
<dbReference type="Proteomes" id="UP001163687">
    <property type="component" value="Chromosome"/>
</dbReference>
<feature type="compositionally biased region" description="Pro residues" evidence="1">
    <location>
        <begin position="308"/>
        <end position="318"/>
    </location>
</feature>
<feature type="region of interest" description="Disordered" evidence="1">
    <location>
        <begin position="219"/>
        <end position="492"/>
    </location>
</feature>
<reference evidence="2" key="1">
    <citation type="submission" date="2022-03" db="EMBL/GenBank/DDBJ databases">
        <title>Complete genome sequence of Caldinitratiruptor microaerophilus.</title>
        <authorList>
            <person name="Mukaiyama R."/>
            <person name="Nishiyama T."/>
            <person name="Ueda K."/>
        </authorList>
    </citation>
    <scope>NUCLEOTIDE SEQUENCE</scope>
    <source>
        <strain evidence="2">JCM 16183</strain>
    </source>
</reference>
<dbReference type="AlphaFoldDB" id="A0AA35CPY2"/>
<proteinExistence type="predicted"/>